<dbReference type="GO" id="GO:0005829">
    <property type="term" value="C:cytosol"/>
    <property type="evidence" value="ECO:0007669"/>
    <property type="project" value="TreeGrafter"/>
</dbReference>
<evidence type="ECO:0000259" key="11">
    <source>
        <dbReference type="PROSITE" id="PS50860"/>
    </source>
</evidence>
<keyword evidence="5" id="KW-0547">Nucleotide-binding</keyword>
<dbReference type="GO" id="GO:0002161">
    <property type="term" value="F:aminoacyl-tRNA deacylase activity"/>
    <property type="evidence" value="ECO:0007669"/>
    <property type="project" value="TreeGrafter"/>
</dbReference>
<evidence type="ECO:0000313" key="12">
    <source>
        <dbReference type="EMBL" id="TYA82328.1"/>
    </source>
</evidence>
<dbReference type="PROSITE" id="PS50860">
    <property type="entry name" value="AA_TRNA_LIGASE_II_ALA"/>
    <property type="match status" value="1"/>
</dbReference>
<dbReference type="EMBL" id="VSDQ01000451">
    <property type="protein sequence ID" value="TYA82328.1"/>
    <property type="molecule type" value="Genomic_DNA"/>
</dbReference>
<dbReference type="SUPFAM" id="SSF101353">
    <property type="entry name" value="Putative anticodon-binding domain of alanyl-tRNA synthetase (AlaRS)"/>
    <property type="match status" value="1"/>
</dbReference>
<feature type="non-terminal residue" evidence="12">
    <location>
        <position position="1"/>
    </location>
</feature>
<dbReference type="GO" id="GO:0004813">
    <property type="term" value="F:alanine-tRNA ligase activity"/>
    <property type="evidence" value="ECO:0007669"/>
    <property type="project" value="InterPro"/>
</dbReference>
<dbReference type="RefSeq" id="WP_246146985.1">
    <property type="nucleotide sequence ID" value="NZ_VSDQ01000451.1"/>
</dbReference>
<keyword evidence="3" id="KW-0820">tRNA-binding</keyword>
<evidence type="ECO:0000256" key="7">
    <source>
        <dbReference type="ARBA" id="ARBA00022884"/>
    </source>
</evidence>
<evidence type="ECO:0000256" key="8">
    <source>
        <dbReference type="ARBA" id="ARBA00022917"/>
    </source>
</evidence>
<dbReference type="GO" id="GO:0005524">
    <property type="term" value="F:ATP binding"/>
    <property type="evidence" value="ECO:0007669"/>
    <property type="project" value="UniProtKB-KW"/>
</dbReference>
<dbReference type="GO" id="GO:0006419">
    <property type="term" value="P:alanyl-tRNA aminoacylation"/>
    <property type="evidence" value="ECO:0007669"/>
    <property type="project" value="InterPro"/>
</dbReference>
<keyword evidence="6" id="KW-0067">ATP-binding</keyword>
<feature type="non-terminal residue" evidence="12">
    <location>
        <position position="162"/>
    </location>
</feature>
<evidence type="ECO:0000256" key="2">
    <source>
        <dbReference type="ARBA" id="ARBA00017959"/>
    </source>
</evidence>
<dbReference type="Pfam" id="PF01411">
    <property type="entry name" value="tRNA-synt_2c"/>
    <property type="match status" value="1"/>
</dbReference>
<dbReference type="InterPro" id="IPR018162">
    <property type="entry name" value="Ala-tRNA-ligase_IIc_anticod-bd"/>
</dbReference>
<proteinExistence type="inferred from homology"/>
<evidence type="ECO:0000256" key="1">
    <source>
        <dbReference type="ARBA" id="ARBA00008226"/>
    </source>
</evidence>
<evidence type="ECO:0000256" key="5">
    <source>
        <dbReference type="ARBA" id="ARBA00022741"/>
    </source>
</evidence>
<keyword evidence="8" id="KW-0648">Protein biosynthesis</keyword>
<evidence type="ECO:0000256" key="10">
    <source>
        <dbReference type="ARBA" id="ARBA00032577"/>
    </source>
</evidence>
<dbReference type="Gene3D" id="2.40.30.130">
    <property type="match status" value="1"/>
</dbReference>
<evidence type="ECO:0000256" key="3">
    <source>
        <dbReference type="ARBA" id="ARBA00022555"/>
    </source>
</evidence>
<dbReference type="PANTHER" id="PTHR11777">
    <property type="entry name" value="ALANYL-TRNA SYNTHETASE"/>
    <property type="match status" value="1"/>
</dbReference>
<keyword evidence="4 12" id="KW-0436">Ligase</keyword>
<dbReference type="AlphaFoldDB" id="A0A5D0IGJ9"/>
<evidence type="ECO:0000256" key="6">
    <source>
        <dbReference type="ARBA" id="ARBA00022840"/>
    </source>
</evidence>
<keyword evidence="7" id="KW-0694">RNA-binding</keyword>
<reference evidence="12 13" key="1">
    <citation type="submission" date="2019-08" db="EMBL/GenBank/DDBJ databases">
        <title>Seonamhaeicola sediminis sp. nov., isolated from marine sediment.</title>
        <authorList>
            <person name="Cao W.R."/>
        </authorList>
    </citation>
    <scope>NUCLEOTIDE SEQUENCE [LARGE SCALE GENOMIC DNA]</scope>
    <source>
        <strain evidence="12 13">B011</strain>
    </source>
</reference>
<dbReference type="InterPro" id="IPR018165">
    <property type="entry name" value="Ala-tRNA-synth_IIc_core"/>
</dbReference>
<evidence type="ECO:0000256" key="4">
    <source>
        <dbReference type="ARBA" id="ARBA00022598"/>
    </source>
</evidence>
<organism evidence="12 13">
    <name type="scientific">Seonamhaeicola marinus</name>
    <dbReference type="NCBI Taxonomy" id="1912246"/>
    <lineage>
        <taxon>Bacteria</taxon>
        <taxon>Pseudomonadati</taxon>
        <taxon>Bacteroidota</taxon>
        <taxon>Flavobacteriia</taxon>
        <taxon>Flavobacteriales</taxon>
        <taxon>Flavobacteriaceae</taxon>
    </lineage>
</organism>
<name>A0A5D0IGJ9_9FLAO</name>
<feature type="domain" description="Alanyl-transfer RNA synthetases family profile" evidence="11">
    <location>
        <begin position="1"/>
        <end position="162"/>
    </location>
</feature>
<keyword evidence="13" id="KW-1185">Reference proteome</keyword>
<comment type="caution">
    <text evidence="12">The sequence shown here is derived from an EMBL/GenBank/DDBJ whole genome shotgun (WGS) entry which is preliminary data.</text>
</comment>
<evidence type="ECO:0000256" key="9">
    <source>
        <dbReference type="ARBA" id="ARBA00023146"/>
    </source>
</evidence>
<dbReference type="InterPro" id="IPR050058">
    <property type="entry name" value="Ala-tRNA_ligase"/>
</dbReference>
<dbReference type="InterPro" id="IPR018164">
    <property type="entry name" value="Ala-tRNA-synth_IIc_N"/>
</dbReference>
<protein>
    <recommendedName>
        <fullName evidence="2">Alanine--tRNA ligase</fullName>
    </recommendedName>
    <alternativeName>
        <fullName evidence="10">Alanyl-tRNA synthetase</fullName>
    </alternativeName>
</protein>
<evidence type="ECO:0000313" key="13">
    <source>
        <dbReference type="Proteomes" id="UP000323930"/>
    </source>
</evidence>
<accession>A0A5D0IGJ9</accession>
<sequence length="162" mass="18309">SFLRTLEQGLILLNRIVEETKGHTVSGEKAFELYDTYGFPIDLTSLILGENGYKLDEAGFNKELQKQKDRSRAASEMSTDDWTVLINDADQEFIGYDALEANVKITRYRKVTSKKEGDMYQLVFNLTPFYAEGGGQVGDKGYLEDVNGDVVYILDTKKENNV</sequence>
<keyword evidence="9" id="KW-0030">Aminoacyl-tRNA synthetase</keyword>
<dbReference type="GO" id="GO:0000049">
    <property type="term" value="F:tRNA binding"/>
    <property type="evidence" value="ECO:0007669"/>
    <property type="project" value="UniProtKB-KW"/>
</dbReference>
<dbReference type="InterPro" id="IPR009000">
    <property type="entry name" value="Transl_B-barrel_sf"/>
</dbReference>
<dbReference type="SUPFAM" id="SSF50447">
    <property type="entry name" value="Translation proteins"/>
    <property type="match status" value="1"/>
</dbReference>
<gene>
    <name evidence="12" type="ORF">FUA24_07665</name>
</gene>
<dbReference type="Proteomes" id="UP000323930">
    <property type="component" value="Unassembled WGS sequence"/>
</dbReference>
<comment type="similarity">
    <text evidence="1">Belongs to the class-II aminoacyl-tRNA synthetase family.</text>
</comment>
<dbReference type="PANTHER" id="PTHR11777:SF9">
    <property type="entry name" value="ALANINE--TRNA LIGASE, CYTOPLASMIC"/>
    <property type="match status" value="1"/>
</dbReference>